<dbReference type="SUPFAM" id="SSF75304">
    <property type="entry name" value="Amidase signature (AS) enzymes"/>
    <property type="match status" value="2"/>
</dbReference>
<keyword evidence="1" id="KW-0472">Membrane</keyword>
<dbReference type="PANTHER" id="PTHR42678">
    <property type="entry name" value="AMIDASE"/>
    <property type="match status" value="1"/>
</dbReference>
<dbReference type="PANTHER" id="PTHR42678:SF34">
    <property type="entry name" value="OS04G0183300 PROTEIN"/>
    <property type="match status" value="1"/>
</dbReference>
<gene>
    <name evidence="4" type="ORF">RDB_LOCUS122959</name>
</gene>
<feature type="chain" id="PRO_5034137574" description="Amidase domain-containing protein" evidence="2">
    <location>
        <begin position="26"/>
        <end position="1038"/>
    </location>
</feature>
<dbReference type="EMBL" id="CAJMWV010004805">
    <property type="protein sequence ID" value="CAE6504372.1"/>
    <property type="molecule type" value="Genomic_DNA"/>
</dbReference>
<evidence type="ECO:0000259" key="3">
    <source>
        <dbReference type="Pfam" id="PF01425"/>
    </source>
</evidence>
<dbReference type="AlphaFoldDB" id="A0A8H3CZT0"/>
<dbReference type="Proteomes" id="UP000663831">
    <property type="component" value="Unassembled WGS sequence"/>
</dbReference>
<evidence type="ECO:0000256" key="2">
    <source>
        <dbReference type="SAM" id="SignalP"/>
    </source>
</evidence>
<evidence type="ECO:0000313" key="5">
    <source>
        <dbReference type="Proteomes" id="UP000663831"/>
    </source>
</evidence>
<sequence>MYLFGGTSLFSFLFIFRSLLPAGSPLVAHTPASEYPDLYEASIKDLQNGLDRGEFTSVDLVKAYFARVNEVNLKGPRLRAVIETNPQALGQAAELDAERKKTGKRSPLHGIPILLKDNIATLASEGMNTTAGSYALLKSTVPGDATVAAKLRAAGAILLGKANLSEWANIRGATPCGSSSGSGVAIAVGLAAGSLGTETDGSIMCPASYNNIVGIKPTVGLTSRAGVIPISSHQDSVGPMARSVADAAAILSIIAGRDSQDNYTWTAPTIIPEYTQFLDVNAIKGKRFGVPRAVFTDDSITGNHPSINIEFDKSLETIRSMGGIVVDPADLPSADEILNTREMIIFETDLKIDLNKYLRGLKFIPTGAGTLEKIIEFNNKYKNLEQPKGYEGQSVFIAAEATSGYGSAYYDALRKDYEMGRQRGIDAALEAHNLDALLLPTNGITPAPAAIAGYPIVTVPLGFHPNDTPVGRAGPNTVFPAPGIPFGLSFLGTAYSEPALIGFAYAYEQRTHARLKRLAYKEAIPKTQIQDAYLARIDEVNLKGAQLRAVIEINPQAIQQAESLDKERKRGKKRSPLHGIPILLKDNIDSEGMNTTAGSYALFGAIPPKDATVTAKLRKAGAIILGKSNLSEWMHFRDLSIANGWSARGGQGTNPYYPGADPCGSSSGSAVATAIGLTTGSLGTETVGSLICPASYNNVVAIKPTVGLTSRAGVIPVSSNQDTVGPIARSVADAAALLTVIAGRDNKDNYTQTAPKQISDYTQFLNPAAIKGKRFGVPRGIFTNDAATGNNPTINVEFAKALDTIRSLGGVVVDPVELPFAGSLDTLQNNLATVTAAEFKVNVNKYLKSLRFIPTKVTSLAKLIIYNDARKDLEQPKGYEGQDVLLYSESTSGYSSAYYDALRTNLALTREQGIDAVLKTHKLDAIVLPSDGFIIIPVAIAGYPMISGFIIIPVAIAGYPMISGFHPDNTTVVPASTGPNTVYPAPGVPFGLSFIGTAYSEPSLIGFAYAYEQRTQTRLKRRAYTEAVPTTQLKDVVR</sequence>
<dbReference type="Gene3D" id="3.90.1300.10">
    <property type="entry name" value="Amidase signature (AS) domain"/>
    <property type="match status" value="2"/>
</dbReference>
<feature type="domain" description="Amidase" evidence="3">
    <location>
        <begin position="59"/>
        <end position="500"/>
    </location>
</feature>
<protein>
    <recommendedName>
        <fullName evidence="3">Amidase domain-containing protein</fullName>
    </recommendedName>
</protein>
<accession>A0A8H3CZT0</accession>
<dbReference type="InterPro" id="IPR036928">
    <property type="entry name" value="AS_sf"/>
</dbReference>
<proteinExistence type="predicted"/>
<evidence type="ECO:0000256" key="1">
    <source>
        <dbReference type="SAM" id="Phobius"/>
    </source>
</evidence>
<feature type="domain" description="Amidase" evidence="3">
    <location>
        <begin position="532"/>
        <end position="1004"/>
    </location>
</feature>
<dbReference type="Pfam" id="PF01425">
    <property type="entry name" value="Amidase"/>
    <property type="match status" value="2"/>
</dbReference>
<feature type="transmembrane region" description="Helical" evidence="1">
    <location>
        <begin position="932"/>
        <end position="956"/>
    </location>
</feature>
<keyword evidence="1" id="KW-1133">Transmembrane helix</keyword>
<keyword evidence="2" id="KW-0732">Signal</keyword>
<keyword evidence="1" id="KW-0812">Transmembrane</keyword>
<comment type="caution">
    <text evidence="4">The sequence shown here is derived from an EMBL/GenBank/DDBJ whole genome shotgun (WGS) entry which is preliminary data.</text>
</comment>
<reference evidence="4" key="1">
    <citation type="submission" date="2021-01" db="EMBL/GenBank/DDBJ databases">
        <authorList>
            <person name="Kaushik A."/>
        </authorList>
    </citation>
    <scope>NUCLEOTIDE SEQUENCE</scope>
    <source>
        <strain evidence="4">AG3-1AP</strain>
    </source>
</reference>
<dbReference type="InterPro" id="IPR023631">
    <property type="entry name" value="Amidase_dom"/>
</dbReference>
<feature type="signal peptide" evidence="2">
    <location>
        <begin position="1"/>
        <end position="25"/>
    </location>
</feature>
<organism evidence="4 5">
    <name type="scientific">Rhizoctonia solani</name>
    <dbReference type="NCBI Taxonomy" id="456999"/>
    <lineage>
        <taxon>Eukaryota</taxon>
        <taxon>Fungi</taxon>
        <taxon>Dikarya</taxon>
        <taxon>Basidiomycota</taxon>
        <taxon>Agaricomycotina</taxon>
        <taxon>Agaricomycetes</taxon>
        <taxon>Cantharellales</taxon>
        <taxon>Ceratobasidiaceae</taxon>
        <taxon>Rhizoctonia</taxon>
    </lineage>
</organism>
<name>A0A8H3CZT0_9AGAM</name>
<evidence type="ECO:0000313" key="4">
    <source>
        <dbReference type="EMBL" id="CAE6504372.1"/>
    </source>
</evidence>